<protein>
    <submittedName>
        <fullName evidence="2">Uncharacterized protein</fullName>
    </submittedName>
</protein>
<keyword evidence="3" id="KW-1185">Reference proteome</keyword>
<evidence type="ECO:0000256" key="1">
    <source>
        <dbReference type="SAM" id="MobiDB-lite"/>
    </source>
</evidence>
<dbReference type="EMBL" id="CABPRJ010001493">
    <property type="protein sequence ID" value="VVC38712.1"/>
    <property type="molecule type" value="Genomic_DNA"/>
</dbReference>
<feature type="compositionally biased region" description="Polar residues" evidence="1">
    <location>
        <begin position="76"/>
        <end position="88"/>
    </location>
</feature>
<dbReference type="Proteomes" id="UP000325440">
    <property type="component" value="Unassembled WGS sequence"/>
</dbReference>
<proteinExistence type="predicted"/>
<accession>A0A5E4N525</accession>
<gene>
    <name evidence="2" type="ORF">CINCED_3A013704</name>
</gene>
<feature type="region of interest" description="Disordered" evidence="1">
    <location>
        <begin position="37"/>
        <end position="90"/>
    </location>
</feature>
<reference evidence="2 3" key="1">
    <citation type="submission" date="2019-08" db="EMBL/GenBank/DDBJ databases">
        <authorList>
            <person name="Alioto T."/>
            <person name="Alioto T."/>
            <person name="Gomez Garrido J."/>
        </authorList>
    </citation>
    <scope>NUCLEOTIDE SEQUENCE [LARGE SCALE GENOMIC DNA]</scope>
</reference>
<evidence type="ECO:0000313" key="2">
    <source>
        <dbReference type="EMBL" id="VVC38712.1"/>
    </source>
</evidence>
<evidence type="ECO:0000313" key="3">
    <source>
        <dbReference type="Proteomes" id="UP000325440"/>
    </source>
</evidence>
<dbReference type="AlphaFoldDB" id="A0A5E4N525"/>
<organism evidence="2 3">
    <name type="scientific">Cinara cedri</name>
    <dbReference type="NCBI Taxonomy" id="506608"/>
    <lineage>
        <taxon>Eukaryota</taxon>
        <taxon>Metazoa</taxon>
        <taxon>Ecdysozoa</taxon>
        <taxon>Arthropoda</taxon>
        <taxon>Hexapoda</taxon>
        <taxon>Insecta</taxon>
        <taxon>Pterygota</taxon>
        <taxon>Neoptera</taxon>
        <taxon>Paraneoptera</taxon>
        <taxon>Hemiptera</taxon>
        <taxon>Sternorrhyncha</taxon>
        <taxon>Aphidomorpha</taxon>
        <taxon>Aphidoidea</taxon>
        <taxon>Aphididae</taxon>
        <taxon>Lachninae</taxon>
        <taxon>Cinara</taxon>
    </lineage>
</organism>
<feature type="compositionally biased region" description="Acidic residues" evidence="1">
    <location>
        <begin position="41"/>
        <end position="75"/>
    </location>
</feature>
<sequence>MYRSYQESTLQSAVRQSQWGLSNNFDNMSTIAGLQQTSDVLLEDEDELTDGNDIDSDDELEDQVEVNDENTDTENSDYGNESESNSNDIDPILQNKYFFGKDNIRWIKKSTYYNPSDSCS</sequence>
<name>A0A5E4N525_9HEMI</name>